<feature type="domain" description="Rab-GAP TBC" evidence="3">
    <location>
        <begin position="545"/>
        <end position="777"/>
    </location>
</feature>
<feature type="compositionally biased region" description="Polar residues" evidence="2">
    <location>
        <begin position="1"/>
        <end position="20"/>
    </location>
</feature>
<dbReference type="InterPro" id="IPR021935">
    <property type="entry name" value="SGSM1/2_RBD"/>
</dbReference>
<dbReference type="Pfam" id="PF00566">
    <property type="entry name" value="RabGAP-TBC"/>
    <property type="match status" value="1"/>
</dbReference>
<dbReference type="Pfam" id="PF12068">
    <property type="entry name" value="PH_RBD"/>
    <property type="match status" value="1"/>
</dbReference>
<dbReference type="OrthoDB" id="10264062at2759"/>
<dbReference type="AlphaFoldDB" id="A0A9W8E8Y5"/>
<feature type="compositionally biased region" description="Polar residues" evidence="2">
    <location>
        <begin position="27"/>
        <end position="37"/>
    </location>
</feature>
<dbReference type="Gene3D" id="1.10.472.80">
    <property type="entry name" value="Ypt/Rab-GAP domain of gyp1p, domain 3"/>
    <property type="match status" value="1"/>
</dbReference>
<keyword evidence="1" id="KW-0343">GTPase activation</keyword>
<dbReference type="GO" id="GO:0005737">
    <property type="term" value="C:cytoplasm"/>
    <property type="evidence" value="ECO:0007669"/>
    <property type="project" value="UniProtKB-ARBA"/>
</dbReference>
<dbReference type="InterPro" id="IPR000195">
    <property type="entry name" value="Rab-GAP-TBC_dom"/>
</dbReference>
<feature type="region of interest" description="Disordered" evidence="2">
    <location>
        <begin position="1"/>
        <end position="56"/>
    </location>
</feature>
<protein>
    <submittedName>
        <fullName evidence="4">GTPase activating protein</fullName>
    </submittedName>
</protein>
<feature type="compositionally biased region" description="Polar residues" evidence="2">
    <location>
        <begin position="459"/>
        <end position="470"/>
    </location>
</feature>
<evidence type="ECO:0000259" key="3">
    <source>
        <dbReference type="PROSITE" id="PS50086"/>
    </source>
</evidence>
<dbReference type="InterPro" id="IPR035969">
    <property type="entry name" value="Rab-GAP_TBC_sf"/>
</dbReference>
<evidence type="ECO:0000256" key="2">
    <source>
        <dbReference type="SAM" id="MobiDB-lite"/>
    </source>
</evidence>
<feature type="compositionally biased region" description="Polar residues" evidence="2">
    <location>
        <begin position="319"/>
        <end position="329"/>
    </location>
</feature>
<comment type="caution">
    <text evidence="4">The sequence shown here is derived from an EMBL/GenBank/DDBJ whole genome shotgun (WGS) entry which is preliminary data.</text>
</comment>
<dbReference type="SUPFAM" id="SSF47923">
    <property type="entry name" value="Ypt/Rab-GAP domain of gyp1p"/>
    <property type="match status" value="2"/>
</dbReference>
<dbReference type="Gene3D" id="1.10.8.270">
    <property type="entry name" value="putative rabgap domain of human tbc1 domain family member 14 like domains"/>
    <property type="match status" value="1"/>
</dbReference>
<feature type="region of interest" description="Disordered" evidence="2">
    <location>
        <begin position="447"/>
        <end position="470"/>
    </location>
</feature>
<accession>A0A9W8E8Y5</accession>
<feature type="region of interest" description="Disordered" evidence="2">
    <location>
        <begin position="311"/>
        <end position="353"/>
    </location>
</feature>
<dbReference type="Proteomes" id="UP001150925">
    <property type="component" value="Unassembled WGS sequence"/>
</dbReference>
<organism evidence="4 5">
    <name type="scientific">Dispira parvispora</name>
    <dbReference type="NCBI Taxonomy" id="1520584"/>
    <lineage>
        <taxon>Eukaryota</taxon>
        <taxon>Fungi</taxon>
        <taxon>Fungi incertae sedis</taxon>
        <taxon>Zoopagomycota</taxon>
        <taxon>Kickxellomycotina</taxon>
        <taxon>Dimargaritomycetes</taxon>
        <taxon>Dimargaritales</taxon>
        <taxon>Dimargaritaceae</taxon>
        <taxon>Dispira</taxon>
    </lineage>
</organism>
<evidence type="ECO:0000313" key="4">
    <source>
        <dbReference type="EMBL" id="KAJ1969326.1"/>
    </source>
</evidence>
<feature type="region of interest" description="Disordered" evidence="2">
    <location>
        <begin position="628"/>
        <end position="647"/>
    </location>
</feature>
<dbReference type="EMBL" id="JANBPY010000070">
    <property type="protein sequence ID" value="KAJ1969326.1"/>
    <property type="molecule type" value="Genomic_DNA"/>
</dbReference>
<dbReference type="PROSITE" id="PS50086">
    <property type="entry name" value="TBC_RABGAP"/>
    <property type="match status" value="1"/>
</dbReference>
<proteinExistence type="predicted"/>
<feature type="compositionally biased region" description="Low complexity" evidence="2">
    <location>
        <begin position="339"/>
        <end position="349"/>
    </location>
</feature>
<dbReference type="SMART" id="SM00164">
    <property type="entry name" value="TBC"/>
    <property type="match status" value="1"/>
</dbReference>
<gene>
    <name evidence="4" type="primary">GYP7_1</name>
    <name evidence="4" type="ORF">IWQ62_000691</name>
</gene>
<name>A0A9W8E8Y5_9FUNG</name>
<evidence type="ECO:0000313" key="5">
    <source>
        <dbReference type="Proteomes" id="UP001150925"/>
    </source>
</evidence>
<sequence>MPKDTTLSSEPASRGTSTARMSDDFNVVSTSATEPSLPTSPQPEPEGTVIQPGHTSSILTESTPRIRLLYSKSKVYVYRSLEAEGRLPGYLALVEQAYGAWYLTWTPEAQVSEHDKESYVNVELHPNLLPDYDQGQRSGGDPETDPDLVDFSQLNIHEVSSNEELGATGQETRRTLTVSVPTWNDRPPLSPDSTTLPMSPSSAQSYAFCIPLSDIASLVVHPPRLTQWYGSVIVNVEDGAVGRRGGAAGANSPRPFSSTSSSSTYSFPPLWFHDDESWSTISGVSGRHWGGDELLIWLRKLVPVDRSTEDPNLYHVNGIPNTRLSQQIGSPPATDDPEPSSSTSTDSSTVGTNISNLTLGAMDPVMATIKDFRWNILEKFSRVTRLYKDTTTQILEHPLGRPLVPLLPTALVTHVRVPQGAQEVCNDYESARIYLAKWAASHILRSEKERTEQQPIAGPSTSSRPDMPTHPTTDVWQEWVAEQSECGEFEVLTSAAIPPLVRSNRPLTAEQWVNLFELDGGKADYRPGQLTVTAEYVRRAVFSGGVEPTVRPLVWKYLLGVYSWSSDEESRARVRQKLEKDYYDIKARWLNQPSERLTAAFKEQKSRIDKDVLRTDRMVPMFATSDTLGRVSESDSGDDDPVSTTGLPGTNANLEMMKDILMSYHYYNRDLGYVQGMSDLLAPIYAVMEDEVEAFWCFVEFMNRMERNFLRDQTGMHLQLQTMRDLVQFMLPTFSQYLATHDADNMFCCFRWLLVWFKREFAFQDILSLWEVLWSNCLTPHFYYFVALAILDQHAE</sequence>
<dbReference type="GO" id="GO:0005096">
    <property type="term" value="F:GTPase activator activity"/>
    <property type="evidence" value="ECO:0007669"/>
    <property type="project" value="UniProtKB-KW"/>
</dbReference>
<reference evidence="4" key="1">
    <citation type="submission" date="2022-07" db="EMBL/GenBank/DDBJ databases">
        <title>Phylogenomic reconstructions and comparative analyses of Kickxellomycotina fungi.</title>
        <authorList>
            <person name="Reynolds N.K."/>
            <person name="Stajich J.E."/>
            <person name="Barry K."/>
            <person name="Grigoriev I.V."/>
            <person name="Crous P."/>
            <person name="Smith M.E."/>
        </authorList>
    </citation>
    <scope>NUCLEOTIDE SEQUENCE</scope>
    <source>
        <strain evidence="4">RSA 1196</strain>
    </source>
</reference>
<feature type="non-terminal residue" evidence="4">
    <location>
        <position position="796"/>
    </location>
</feature>
<dbReference type="PANTHER" id="PTHR22957:SF502">
    <property type="entry name" value="SMALL G PROTEIN SIGNALING MODULATOR 2-RELATED"/>
    <property type="match status" value="1"/>
</dbReference>
<evidence type="ECO:0000256" key="1">
    <source>
        <dbReference type="ARBA" id="ARBA00022468"/>
    </source>
</evidence>
<dbReference type="PANTHER" id="PTHR22957">
    <property type="entry name" value="TBC1 DOMAIN FAMILY MEMBER GTPASE-ACTIVATING PROTEIN"/>
    <property type="match status" value="1"/>
</dbReference>
<keyword evidence="5" id="KW-1185">Reference proteome</keyword>